<keyword evidence="2" id="KW-0812">Transmembrane</keyword>
<feature type="region of interest" description="Disordered" evidence="1">
    <location>
        <begin position="437"/>
        <end position="482"/>
    </location>
</feature>
<comment type="caution">
    <text evidence="4">The sequence shown here is derived from an EMBL/GenBank/DDBJ whole genome shotgun (WGS) entry which is preliminary data.</text>
</comment>
<evidence type="ECO:0008006" key="6">
    <source>
        <dbReference type="Google" id="ProtNLM"/>
    </source>
</evidence>
<dbReference type="EMBL" id="JABEYC010000728">
    <property type="protein sequence ID" value="KAF4974606.1"/>
    <property type="molecule type" value="Genomic_DNA"/>
</dbReference>
<dbReference type="AlphaFoldDB" id="A0A8H4XHF1"/>
<dbReference type="Gene3D" id="2.120.10.70">
    <property type="entry name" value="Fucose-specific lectin"/>
    <property type="match status" value="2"/>
</dbReference>
<gene>
    <name evidence="4" type="ORF">FZEAL_8533</name>
</gene>
<evidence type="ECO:0000313" key="4">
    <source>
        <dbReference type="EMBL" id="KAF4974606.1"/>
    </source>
</evidence>
<feature type="compositionally biased region" description="Basic and acidic residues" evidence="1">
    <location>
        <begin position="466"/>
        <end position="482"/>
    </location>
</feature>
<organism evidence="4 5">
    <name type="scientific">Fusarium zealandicum</name>
    <dbReference type="NCBI Taxonomy" id="1053134"/>
    <lineage>
        <taxon>Eukaryota</taxon>
        <taxon>Fungi</taxon>
        <taxon>Dikarya</taxon>
        <taxon>Ascomycota</taxon>
        <taxon>Pezizomycotina</taxon>
        <taxon>Sordariomycetes</taxon>
        <taxon>Hypocreomycetidae</taxon>
        <taxon>Hypocreales</taxon>
        <taxon>Nectriaceae</taxon>
        <taxon>Fusarium</taxon>
        <taxon>Fusarium staphyleae species complex</taxon>
    </lineage>
</organism>
<keyword evidence="2" id="KW-1133">Transmembrane helix</keyword>
<evidence type="ECO:0000313" key="5">
    <source>
        <dbReference type="Proteomes" id="UP000635477"/>
    </source>
</evidence>
<sequence length="482" mass="52597">MSLGYLLVVISSLCLTSCIQPASCASLDAFWTDRAVQIVAQDPVTGDIIYSSCNSNKTVIFPIEKPNVLEVTLKPRNGTALAAAGWSTDDKIVASIVWQTETNALVNGYYECDNDSGKLVRAGDWDMTAEAEIQDIHNETGLSFNVLGEQEGYRAFYHNQASDVMMLCYTTSTGWVDGGTVSQDRRPGTALASAHHGSRNISVVFPRNKDDIEVSQLWKSPNEWALETFPTPLNDSYTNDTSAGYIFREGDFSPQFALPSWDVDVESIGMSIDASRDRSVFYIGADKKLYQVAENKGKWEMASNRSQEIWPVADEPSSSLAVAYESYKGSVWVYYWSNNSIVQAHMNDTGVWQTAVTLPEEPHKAETKEKTPGPVEPSGLSTGAKAGIGVGVGVGALLAGGLLVLLWMRRRKRRASASVDNADVAEVPASIVVSPVSQFPSPALNSPKKVERAETSEMNGQDQPAELEHNNVYHELPGHDGR</sequence>
<keyword evidence="3" id="KW-0732">Signal</keyword>
<dbReference type="OrthoDB" id="4696326at2759"/>
<reference evidence="4" key="1">
    <citation type="journal article" date="2020" name="BMC Genomics">
        <title>Correction to: Identification and distribution of gene clusters required for synthesis of sphingolipid metabolism inhibitors in diverse species of the filamentous fungus Fusarium.</title>
        <authorList>
            <person name="Kim H.S."/>
            <person name="Lohmar J.M."/>
            <person name="Busman M."/>
            <person name="Brown D.W."/>
            <person name="Naumann T.A."/>
            <person name="Divon H.H."/>
            <person name="Lysoe E."/>
            <person name="Uhlig S."/>
            <person name="Proctor R.H."/>
        </authorList>
    </citation>
    <scope>NUCLEOTIDE SEQUENCE</scope>
    <source>
        <strain evidence="4">NRRL 22465</strain>
    </source>
</reference>
<accession>A0A8H4XHF1</accession>
<feature type="region of interest" description="Disordered" evidence="1">
    <location>
        <begin position="361"/>
        <end position="380"/>
    </location>
</feature>
<keyword evidence="2" id="KW-0472">Membrane</keyword>
<feature type="signal peptide" evidence="3">
    <location>
        <begin position="1"/>
        <end position="24"/>
    </location>
</feature>
<proteinExistence type="predicted"/>
<name>A0A8H4XHF1_9HYPO</name>
<keyword evidence="5" id="KW-1185">Reference proteome</keyword>
<feature type="chain" id="PRO_5033988095" description="Fucose-specific lectin" evidence="3">
    <location>
        <begin position="25"/>
        <end position="482"/>
    </location>
</feature>
<feature type="transmembrane region" description="Helical" evidence="2">
    <location>
        <begin position="386"/>
        <end position="408"/>
    </location>
</feature>
<protein>
    <recommendedName>
        <fullName evidence="6">Fucose-specific lectin</fullName>
    </recommendedName>
</protein>
<evidence type="ECO:0000256" key="1">
    <source>
        <dbReference type="SAM" id="MobiDB-lite"/>
    </source>
</evidence>
<dbReference type="Proteomes" id="UP000635477">
    <property type="component" value="Unassembled WGS sequence"/>
</dbReference>
<reference evidence="4" key="2">
    <citation type="submission" date="2020-05" db="EMBL/GenBank/DDBJ databases">
        <authorList>
            <person name="Kim H.-S."/>
            <person name="Proctor R.H."/>
            <person name="Brown D.W."/>
        </authorList>
    </citation>
    <scope>NUCLEOTIDE SEQUENCE</scope>
    <source>
        <strain evidence="4">NRRL 22465</strain>
    </source>
</reference>
<feature type="compositionally biased region" description="Basic and acidic residues" evidence="1">
    <location>
        <begin position="361"/>
        <end position="371"/>
    </location>
</feature>
<evidence type="ECO:0000256" key="3">
    <source>
        <dbReference type="SAM" id="SignalP"/>
    </source>
</evidence>
<evidence type="ECO:0000256" key="2">
    <source>
        <dbReference type="SAM" id="Phobius"/>
    </source>
</evidence>
<dbReference type="SUPFAM" id="SSF89372">
    <property type="entry name" value="Fucose-specific lectin"/>
    <property type="match status" value="1"/>
</dbReference>